<evidence type="ECO:0000256" key="1">
    <source>
        <dbReference type="SAM" id="MobiDB-lite"/>
    </source>
</evidence>
<name>A0ABP9KHI3_9ACTN</name>
<protein>
    <recommendedName>
        <fullName evidence="4">WD40 repeat domain-containing protein</fullName>
    </recommendedName>
</protein>
<comment type="caution">
    <text evidence="2">The sequence shown here is derived from an EMBL/GenBank/DDBJ whole genome shotgun (WGS) entry which is preliminary data.</text>
</comment>
<evidence type="ECO:0000313" key="3">
    <source>
        <dbReference type="Proteomes" id="UP001500124"/>
    </source>
</evidence>
<dbReference type="Gene3D" id="2.130.10.10">
    <property type="entry name" value="YVTN repeat-like/Quinoprotein amine dehydrogenase"/>
    <property type="match status" value="1"/>
</dbReference>
<evidence type="ECO:0000313" key="2">
    <source>
        <dbReference type="EMBL" id="GAA5057377.1"/>
    </source>
</evidence>
<sequence length="590" mass="60785">MPPGCRRERGGCVNAGPAPHWSRPAAGREPAAAALLSWLGDPHAPNLAVLTGSAGSGKSKLLAWLIGHGTRPGTVAERRVHGFVPLPGQSATTAAWMLGDQLSIAARSPGELVAALAADPRRTVIALPELHGAEQPGPLVELVLGMASLEHVRVLVEVRSGTPWAQALTAGACARMDLDEPRWTDEARRAAWYADHPDGPDDPDGPDGPDGPDDRTAPEQEQEQEQAAPFDLDDPASVCAADPWSVTTAYERSAEGHGGLRAAWLRAGAALTREQPAADRALVLLAALGDAADPRLPGVLEAVARDADWSVVWHRVRGDVTPPWPGPVRSLATGTGPLAGRLVVADHQGTVRVLDADGARSAGRLPHSVPGTRAVAEHGDGAVSVLDEHGLLHTGRAADAAGPKGLAALLDDGPSARERLLEAVQEYVRRLPEPVTALTGAGDRVVLGDAAGTVHVVAAGAAPRTAPLHTGRVTAVAGTALPVSAAGDTVLLLYTGGADGTVRAWAPHTGPLPEPVAARDCAVNAVAVTTAAAGLVLAIAWADGLVEQRALDDDRLRTFRPGGQAHALAFTADGDLVVGTDEAIVRLRGR</sequence>
<accession>A0ABP9KHI3</accession>
<dbReference type="InterPro" id="IPR011047">
    <property type="entry name" value="Quinoprotein_ADH-like_sf"/>
</dbReference>
<feature type="compositionally biased region" description="Acidic residues" evidence="1">
    <location>
        <begin position="200"/>
        <end position="211"/>
    </location>
</feature>
<dbReference type="EMBL" id="BAABKC010000044">
    <property type="protein sequence ID" value="GAA5057377.1"/>
    <property type="molecule type" value="Genomic_DNA"/>
</dbReference>
<feature type="region of interest" description="Disordered" evidence="1">
    <location>
        <begin position="193"/>
        <end position="238"/>
    </location>
</feature>
<feature type="region of interest" description="Disordered" evidence="1">
    <location>
        <begin position="1"/>
        <end position="25"/>
    </location>
</feature>
<dbReference type="SUPFAM" id="SSF50998">
    <property type="entry name" value="Quinoprotein alcohol dehydrogenase-like"/>
    <property type="match status" value="1"/>
</dbReference>
<keyword evidence="3" id="KW-1185">Reference proteome</keyword>
<reference evidence="3" key="1">
    <citation type="journal article" date="2019" name="Int. J. Syst. Evol. Microbiol.">
        <title>The Global Catalogue of Microorganisms (GCM) 10K type strain sequencing project: providing services to taxonomists for standard genome sequencing and annotation.</title>
        <authorList>
            <consortium name="The Broad Institute Genomics Platform"/>
            <consortium name="The Broad Institute Genome Sequencing Center for Infectious Disease"/>
            <person name="Wu L."/>
            <person name="Ma J."/>
        </authorList>
    </citation>
    <scope>NUCLEOTIDE SEQUENCE [LARGE SCALE GENOMIC DNA]</scope>
    <source>
        <strain evidence="3">JCM 18410</strain>
    </source>
</reference>
<feature type="compositionally biased region" description="Basic and acidic residues" evidence="1">
    <location>
        <begin position="1"/>
        <end position="10"/>
    </location>
</feature>
<dbReference type="InterPro" id="IPR015943">
    <property type="entry name" value="WD40/YVTN_repeat-like_dom_sf"/>
</dbReference>
<evidence type="ECO:0008006" key="4">
    <source>
        <dbReference type="Google" id="ProtNLM"/>
    </source>
</evidence>
<gene>
    <name evidence="2" type="ORF">GCM10023336_31200</name>
</gene>
<proteinExistence type="predicted"/>
<organism evidence="2 3">
    <name type="scientific">Streptomyces similanensis</name>
    <dbReference type="NCBI Taxonomy" id="1274988"/>
    <lineage>
        <taxon>Bacteria</taxon>
        <taxon>Bacillati</taxon>
        <taxon>Actinomycetota</taxon>
        <taxon>Actinomycetes</taxon>
        <taxon>Kitasatosporales</taxon>
        <taxon>Streptomycetaceae</taxon>
        <taxon>Streptomyces</taxon>
    </lineage>
</organism>
<dbReference type="Proteomes" id="UP001500124">
    <property type="component" value="Unassembled WGS sequence"/>
</dbReference>